<evidence type="ECO:0000313" key="2">
    <source>
        <dbReference type="Proteomes" id="UP000299102"/>
    </source>
</evidence>
<sequence length="171" mass="19659">MLYARSDNVKDSEPSRILEARWYVRNDVQEFAGAFREDFVVRIQARGIFNRADERPFSLRHNLTPKYERPLGGCLFPRDLLFSLPSGELACIDKCQQRRTADPVHQSCSHRKKCTLKLVEENDLRQLLLPRYRIFTLEAGNVLVTPQGLGVSRVGGDHFIGLHTRLPLNLL</sequence>
<accession>A0A4C1UIU3</accession>
<gene>
    <name evidence="1" type="ORF">EVAR_20031_1</name>
</gene>
<reference evidence="1 2" key="1">
    <citation type="journal article" date="2019" name="Commun. Biol.">
        <title>The bagworm genome reveals a unique fibroin gene that provides high tensile strength.</title>
        <authorList>
            <person name="Kono N."/>
            <person name="Nakamura H."/>
            <person name="Ohtoshi R."/>
            <person name="Tomita M."/>
            <person name="Numata K."/>
            <person name="Arakawa K."/>
        </authorList>
    </citation>
    <scope>NUCLEOTIDE SEQUENCE [LARGE SCALE GENOMIC DNA]</scope>
</reference>
<dbReference type="Proteomes" id="UP000299102">
    <property type="component" value="Unassembled WGS sequence"/>
</dbReference>
<dbReference type="AlphaFoldDB" id="A0A4C1UIU3"/>
<protein>
    <submittedName>
        <fullName evidence="1">Uncharacterized protein</fullName>
    </submittedName>
</protein>
<organism evidence="1 2">
    <name type="scientific">Eumeta variegata</name>
    <name type="common">Bagworm moth</name>
    <name type="synonym">Eumeta japonica</name>
    <dbReference type="NCBI Taxonomy" id="151549"/>
    <lineage>
        <taxon>Eukaryota</taxon>
        <taxon>Metazoa</taxon>
        <taxon>Ecdysozoa</taxon>
        <taxon>Arthropoda</taxon>
        <taxon>Hexapoda</taxon>
        <taxon>Insecta</taxon>
        <taxon>Pterygota</taxon>
        <taxon>Neoptera</taxon>
        <taxon>Endopterygota</taxon>
        <taxon>Lepidoptera</taxon>
        <taxon>Glossata</taxon>
        <taxon>Ditrysia</taxon>
        <taxon>Tineoidea</taxon>
        <taxon>Psychidae</taxon>
        <taxon>Oiketicinae</taxon>
        <taxon>Eumeta</taxon>
    </lineage>
</organism>
<keyword evidence="2" id="KW-1185">Reference proteome</keyword>
<name>A0A4C1UIU3_EUMVA</name>
<proteinExistence type="predicted"/>
<dbReference type="EMBL" id="BGZK01000175">
    <property type="protein sequence ID" value="GBP26017.1"/>
    <property type="molecule type" value="Genomic_DNA"/>
</dbReference>
<comment type="caution">
    <text evidence="1">The sequence shown here is derived from an EMBL/GenBank/DDBJ whole genome shotgun (WGS) entry which is preliminary data.</text>
</comment>
<evidence type="ECO:0000313" key="1">
    <source>
        <dbReference type="EMBL" id="GBP26017.1"/>
    </source>
</evidence>